<keyword evidence="2" id="KW-1185">Reference proteome</keyword>
<sequence>MSQAISIHKTKLFDFNWNTCHFIMKKENAKMKNKKLDAMKSIASPKYLLSIHGSDFFLHIYAYFPVHQLLCFYFLKSQIKNPLIFLFSLALLVTSSTAL</sequence>
<accession>A0A0V1AHY9</accession>
<evidence type="ECO:0000313" key="1">
    <source>
        <dbReference type="EMBL" id="KRY23948.1"/>
    </source>
</evidence>
<reference evidence="1 2" key="1">
    <citation type="submission" date="2015-01" db="EMBL/GenBank/DDBJ databases">
        <title>Evolution of Trichinella species and genotypes.</title>
        <authorList>
            <person name="Korhonen P.K."/>
            <person name="Edoardo P."/>
            <person name="Giuseppe L.R."/>
            <person name="Gasser R.B."/>
        </authorList>
    </citation>
    <scope>NUCLEOTIDE SEQUENCE [LARGE SCALE GENOMIC DNA]</scope>
    <source>
        <strain evidence="1">ISS2496</strain>
    </source>
</reference>
<protein>
    <submittedName>
        <fullName evidence="1">Uncharacterized protein</fullName>
    </submittedName>
</protein>
<gene>
    <name evidence="1" type="ORF">T12_271</name>
</gene>
<name>A0A0V1AHY9_9BILA</name>
<dbReference type="Proteomes" id="UP000054783">
    <property type="component" value="Unassembled WGS sequence"/>
</dbReference>
<comment type="caution">
    <text evidence="1">The sequence shown here is derived from an EMBL/GenBank/DDBJ whole genome shotgun (WGS) entry which is preliminary data.</text>
</comment>
<organism evidence="1 2">
    <name type="scientific">Trichinella patagoniensis</name>
    <dbReference type="NCBI Taxonomy" id="990121"/>
    <lineage>
        <taxon>Eukaryota</taxon>
        <taxon>Metazoa</taxon>
        <taxon>Ecdysozoa</taxon>
        <taxon>Nematoda</taxon>
        <taxon>Enoplea</taxon>
        <taxon>Dorylaimia</taxon>
        <taxon>Trichinellida</taxon>
        <taxon>Trichinellidae</taxon>
        <taxon>Trichinella</taxon>
    </lineage>
</organism>
<proteinExistence type="predicted"/>
<dbReference type="AlphaFoldDB" id="A0A0V1AHY9"/>
<dbReference type="EMBL" id="JYDQ01000001">
    <property type="protein sequence ID" value="KRY23948.1"/>
    <property type="molecule type" value="Genomic_DNA"/>
</dbReference>
<evidence type="ECO:0000313" key="2">
    <source>
        <dbReference type="Proteomes" id="UP000054783"/>
    </source>
</evidence>